<dbReference type="InterPro" id="IPR035994">
    <property type="entry name" value="Nucleoside_phosphorylase_sf"/>
</dbReference>
<dbReference type="AlphaFoldDB" id="A0A395H4L6"/>
<dbReference type="Proteomes" id="UP000249402">
    <property type="component" value="Unassembled WGS sequence"/>
</dbReference>
<dbReference type="GO" id="GO:0003824">
    <property type="term" value="F:catalytic activity"/>
    <property type="evidence" value="ECO:0007669"/>
    <property type="project" value="InterPro"/>
</dbReference>
<dbReference type="GeneID" id="37226886"/>
<dbReference type="STRING" id="1448316.A0A395H4L6"/>
<dbReference type="VEuPathDB" id="FungiDB:BO80DRAFT_453563"/>
<organism evidence="2 3">
    <name type="scientific">Aspergillus ibericus CBS 121593</name>
    <dbReference type="NCBI Taxonomy" id="1448316"/>
    <lineage>
        <taxon>Eukaryota</taxon>
        <taxon>Fungi</taxon>
        <taxon>Dikarya</taxon>
        <taxon>Ascomycota</taxon>
        <taxon>Pezizomycotina</taxon>
        <taxon>Eurotiomycetes</taxon>
        <taxon>Eurotiomycetidae</taxon>
        <taxon>Eurotiales</taxon>
        <taxon>Aspergillaceae</taxon>
        <taxon>Aspergillus</taxon>
        <taxon>Aspergillus subgen. Circumdati</taxon>
    </lineage>
</organism>
<dbReference type="PANTHER" id="PTHR46082:SF11">
    <property type="entry name" value="AAA+ ATPASE DOMAIN-CONTAINING PROTEIN-RELATED"/>
    <property type="match status" value="1"/>
</dbReference>
<dbReference type="OrthoDB" id="1577640at2759"/>
<dbReference type="InterPro" id="IPR000845">
    <property type="entry name" value="Nucleoside_phosphorylase_d"/>
</dbReference>
<accession>A0A395H4L6</accession>
<protein>
    <submittedName>
        <fullName evidence="2">Pfs domain protein</fullName>
    </submittedName>
</protein>
<keyword evidence="3" id="KW-1185">Reference proteome</keyword>
<dbReference type="RefSeq" id="XP_025577149.1">
    <property type="nucleotide sequence ID" value="XM_025722021.1"/>
</dbReference>
<dbReference type="Gene3D" id="3.40.50.1580">
    <property type="entry name" value="Nucleoside phosphorylase domain"/>
    <property type="match status" value="1"/>
</dbReference>
<proteinExistence type="predicted"/>
<evidence type="ECO:0000313" key="2">
    <source>
        <dbReference type="EMBL" id="RAL02822.1"/>
    </source>
</evidence>
<reference evidence="2 3" key="1">
    <citation type="submission" date="2018-02" db="EMBL/GenBank/DDBJ databases">
        <title>The genomes of Aspergillus section Nigri reveals drivers in fungal speciation.</title>
        <authorList>
            <consortium name="DOE Joint Genome Institute"/>
            <person name="Vesth T.C."/>
            <person name="Nybo J."/>
            <person name="Theobald S."/>
            <person name="Brandl J."/>
            <person name="Frisvad J.C."/>
            <person name="Nielsen K.F."/>
            <person name="Lyhne E.K."/>
            <person name="Kogle M.E."/>
            <person name="Kuo A."/>
            <person name="Riley R."/>
            <person name="Clum A."/>
            <person name="Nolan M."/>
            <person name="Lipzen A."/>
            <person name="Salamov A."/>
            <person name="Henrissat B."/>
            <person name="Wiebenga A."/>
            <person name="De vries R.P."/>
            <person name="Grigoriev I.V."/>
            <person name="Mortensen U.H."/>
            <person name="Andersen M.R."/>
            <person name="Baker S.E."/>
        </authorList>
    </citation>
    <scope>NUCLEOTIDE SEQUENCE [LARGE SCALE GENOMIC DNA]</scope>
    <source>
        <strain evidence="2 3">CBS 121593</strain>
    </source>
</reference>
<dbReference type="PANTHER" id="PTHR46082">
    <property type="entry name" value="ATP/GTP-BINDING PROTEIN-RELATED"/>
    <property type="match status" value="1"/>
</dbReference>
<name>A0A395H4L6_9EURO</name>
<dbReference type="EMBL" id="KZ824429">
    <property type="protein sequence ID" value="RAL02822.1"/>
    <property type="molecule type" value="Genomic_DNA"/>
</dbReference>
<gene>
    <name evidence="2" type="ORF">BO80DRAFT_453563</name>
</gene>
<dbReference type="Pfam" id="PF01048">
    <property type="entry name" value="PNP_UDP_1"/>
    <property type="match status" value="1"/>
</dbReference>
<evidence type="ECO:0000313" key="3">
    <source>
        <dbReference type="Proteomes" id="UP000249402"/>
    </source>
</evidence>
<dbReference type="GO" id="GO:0009116">
    <property type="term" value="P:nucleoside metabolic process"/>
    <property type="evidence" value="ECO:0007669"/>
    <property type="project" value="InterPro"/>
</dbReference>
<dbReference type="SUPFAM" id="SSF53167">
    <property type="entry name" value="Purine and uridine phosphorylases"/>
    <property type="match status" value="1"/>
</dbReference>
<evidence type="ECO:0000259" key="1">
    <source>
        <dbReference type="Pfam" id="PF01048"/>
    </source>
</evidence>
<feature type="domain" description="Nucleoside phosphorylase" evidence="1">
    <location>
        <begin position="17"/>
        <end position="267"/>
    </location>
</feature>
<sequence>MKSKRKVFTHDDYMVGWISALPLEMAVAKEMLDDLHPKLSHDPNDSNNYALGSVFGNNVVIAYLPFGVYGTTSAATVATDMRRTFRAIRISLMVGIGGGVPTKEADIRLGDVVVSKPTDSFGGVIQYDYGKKVRGGTFLRTDCLNKPPQLLLTAVSDLQAEHIRGSCQIPTTLSQASQDHLYEAEYDHQGTGKTCDGCSKNMLVGRLPRDSSDPVIHYGLIASGSQVIKDGVTRDRLARELGILCFEMEAAGLMDHFPCLVIRGICDYSDTHKNKQ</sequence>
<dbReference type="InterPro" id="IPR053137">
    <property type="entry name" value="NLR-like"/>
</dbReference>